<feature type="region of interest" description="Disordered" evidence="1">
    <location>
        <begin position="1"/>
        <end position="22"/>
    </location>
</feature>
<evidence type="ECO:0000256" key="1">
    <source>
        <dbReference type="SAM" id="MobiDB-lite"/>
    </source>
</evidence>
<keyword evidence="3" id="KW-1185">Reference proteome</keyword>
<name>A0A835CAQ1_9FABA</name>
<dbReference type="Proteomes" id="UP000634136">
    <property type="component" value="Unassembled WGS sequence"/>
</dbReference>
<protein>
    <submittedName>
        <fullName evidence="2">Uncharacterized protein</fullName>
    </submittedName>
</protein>
<comment type="caution">
    <text evidence="2">The sequence shown here is derived from an EMBL/GenBank/DDBJ whole genome shotgun (WGS) entry which is preliminary data.</text>
</comment>
<accession>A0A835CAQ1</accession>
<reference evidence="2" key="1">
    <citation type="submission" date="2020-09" db="EMBL/GenBank/DDBJ databases">
        <title>Genome-Enabled Discovery of Anthraquinone Biosynthesis in Senna tora.</title>
        <authorList>
            <person name="Kang S.-H."/>
            <person name="Pandey R.P."/>
            <person name="Lee C.-M."/>
            <person name="Sim J.-S."/>
            <person name="Jeong J.-T."/>
            <person name="Choi B.-S."/>
            <person name="Jung M."/>
            <person name="Ginzburg D."/>
            <person name="Zhao K."/>
            <person name="Won S.Y."/>
            <person name="Oh T.-J."/>
            <person name="Yu Y."/>
            <person name="Kim N.-H."/>
            <person name="Lee O.R."/>
            <person name="Lee T.-H."/>
            <person name="Bashyal P."/>
            <person name="Kim T.-S."/>
            <person name="Lee W.-H."/>
            <person name="Kawkins C."/>
            <person name="Kim C.-K."/>
            <person name="Kim J.S."/>
            <person name="Ahn B.O."/>
            <person name="Rhee S.Y."/>
            <person name="Sohng J.K."/>
        </authorList>
    </citation>
    <scope>NUCLEOTIDE SEQUENCE</scope>
    <source>
        <tissue evidence="2">Leaf</tissue>
    </source>
</reference>
<dbReference type="AlphaFoldDB" id="A0A835CAQ1"/>
<evidence type="ECO:0000313" key="2">
    <source>
        <dbReference type="EMBL" id="KAF7833462.1"/>
    </source>
</evidence>
<organism evidence="2 3">
    <name type="scientific">Senna tora</name>
    <dbReference type="NCBI Taxonomy" id="362788"/>
    <lineage>
        <taxon>Eukaryota</taxon>
        <taxon>Viridiplantae</taxon>
        <taxon>Streptophyta</taxon>
        <taxon>Embryophyta</taxon>
        <taxon>Tracheophyta</taxon>
        <taxon>Spermatophyta</taxon>
        <taxon>Magnoliopsida</taxon>
        <taxon>eudicotyledons</taxon>
        <taxon>Gunneridae</taxon>
        <taxon>Pentapetalae</taxon>
        <taxon>rosids</taxon>
        <taxon>fabids</taxon>
        <taxon>Fabales</taxon>
        <taxon>Fabaceae</taxon>
        <taxon>Caesalpinioideae</taxon>
        <taxon>Cassia clade</taxon>
        <taxon>Senna</taxon>
    </lineage>
</organism>
<evidence type="ECO:0000313" key="3">
    <source>
        <dbReference type="Proteomes" id="UP000634136"/>
    </source>
</evidence>
<dbReference type="EMBL" id="JAAIUW010000005">
    <property type="protein sequence ID" value="KAF7833462.1"/>
    <property type="molecule type" value="Genomic_DNA"/>
</dbReference>
<gene>
    <name evidence="2" type="ORF">G2W53_015795</name>
</gene>
<sequence>MPIFHKISPESGVRGLGDHRGC</sequence>
<proteinExistence type="predicted"/>